<sequence length="249" mass="27914">MTSRQPVSFVTVRRRFEFRSIEVGRWVTEPERDRAAVRFYQALCDLMTVLNGPESLISLRGTLGLQYGIGGRPGVAAHYIPATRQLALAKNAGAGSLAHEWFHAFDHYMGAKAFRSSQSTAFASSAWLDSVQRKPHPLNDLLGECFQAILLNEEGTQPSELFQTSRQADKKLKVLYYARPEELCARAFEAFVEDREPHNQFLVNGTVHSDEARSGLYPQGAQRQRINAAFDAYFQALGEALYRQQAKAG</sequence>
<dbReference type="RefSeq" id="WP_091848176.1">
    <property type="nucleotide sequence ID" value="NZ_FOHZ01000001.1"/>
</dbReference>
<dbReference type="EMBL" id="FOHZ01000001">
    <property type="protein sequence ID" value="SES64709.1"/>
    <property type="molecule type" value="Genomic_DNA"/>
</dbReference>
<dbReference type="NCBIfam" id="NF041907">
    <property type="entry name" value="CLCA_X"/>
    <property type="match status" value="1"/>
</dbReference>
<dbReference type="Pfam" id="PF18796">
    <property type="entry name" value="LPD1"/>
    <property type="match status" value="1"/>
</dbReference>
<reference evidence="3" key="1">
    <citation type="submission" date="2016-10" db="EMBL/GenBank/DDBJ databases">
        <authorList>
            <person name="Varghese N."/>
            <person name="Submissions S."/>
        </authorList>
    </citation>
    <scope>NUCLEOTIDE SEQUENCE [LARGE SCALE GENOMIC DNA]</scope>
    <source>
        <strain evidence="3">CGMCC 1.6489</strain>
    </source>
</reference>
<feature type="domain" description="Large polyvalent protein-associated" evidence="1">
    <location>
        <begin position="168"/>
        <end position="241"/>
    </location>
</feature>
<evidence type="ECO:0000313" key="2">
    <source>
        <dbReference type="EMBL" id="SES64709.1"/>
    </source>
</evidence>
<keyword evidence="3" id="KW-1185">Reference proteome</keyword>
<evidence type="ECO:0000259" key="1">
    <source>
        <dbReference type="Pfam" id="PF18796"/>
    </source>
</evidence>
<proteinExistence type="predicted"/>
<organism evidence="2 3">
    <name type="scientific">Marinobacter segnicrescens</name>
    <dbReference type="NCBI Taxonomy" id="430453"/>
    <lineage>
        <taxon>Bacteria</taxon>
        <taxon>Pseudomonadati</taxon>
        <taxon>Pseudomonadota</taxon>
        <taxon>Gammaproteobacteria</taxon>
        <taxon>Pseudomonadales</taxon>
        <taxon>Marinobacteraceae</taxon>
        <taxon>Marinobacter</taxon>
    </lineage>
</organism>
<name>A0A1H9Y7F9_9GAMM</name>
<dbReference type="AlphaFoldDB" id="A0A1H9Y7F9"/>
<evidence type="ECO:0000313" key="3">
    <source>
        <dbReference type="Proteomes" id="UP000198762"/>
    </source>
</evidence>
<protein>
    <recommendedName>
        <fullName evidence="1">Large polyvalent protein-associated domain-containing protein</fullName>
    </recommendedName>
</protein>
<dbReference type="STRING" id="430453.SAMN04487962_1012"/>
<accession>A0A1H9Y7F9</accession>
<dbReference type="InterPro" id="IPR041047">
    <property type="entry name" value="LPD1"/>
</dbReference>
<dbReference type="Proteomes" id="UP000198762">
    <property type="component" value="Unassembled WGS sequence"/>
</dbReference>
<gene>
    <name evidence="2" type="ORF">SAMN04487962_1012</name>
</gene>
<dbReference type="OrthoDB" id="343736at2"/>